<name>A0AAF1KMR2_9HYPH</name>
<evidence type="ECO:0000313" key="1">
    <source>
        <dbReference type="EMBL" id="WFR97971.1"/>
    </source>
</evidence>
<dbReference type="AlphaFoldDB" id="A0AAF1KMR2"/>
<reference evidence="2" key="2">
    <citation type="journal article" date="2023" name="MicrobiologyOpen">
        <title>Genomics of the tumorigenes clade of the family Rhizobiaceae and description of Rhizobium rhododendri sp. nov.</title>
        <authorList>
            <person name="Kuzmanovic N."/>
            <person name="diCenzo G.C."/>
            <person name="Bunk B."/>
            <person name="Sproeer C."/>
            <person name="Fruehling A."/>
            <person name="Neumann-Schaal M."/>
            <person name="Overmann J."/>
            <person name="Smalla K."/>
        </authorList>
    </citation>
    <scope>NUCLEOTIDE SEQUENCE [LARGE SCALE GENOMIC DNA]</scope>
    <source>
        <strain evidence="2">1078</strain>
        <plasmid evidence="2">pRt1078</plasmid>
    </source>
</reference>
<geneLocation type="plasmid" evidence="1 2">
    <name>pRt1078</name>
</geneLocation>
<gene>
    <name evidence="1" type="ORF">PR017_18955</name>
</gene>
<proteinExistence type="predicted"/>
<dbReference type="InterPro" id="IPR027417">
    <property type="entry name" value="P-loop_NTPase"/>
</dbReference>
<dbReference type="EMBL" id="CP117256">
    <property type="protein sequence ID" value="WFR97971.1"/>
    <property type="molecule type" value="Genomic_DNA"/>
</dbReference>
<keyword evidence="1" id="KW-0614">Plasmid</keyword>
<organism evidence="1 2">
    <name type="scientific">Rhizobium tumorigenes</name>
    <dbReference type="NCBI Taxonomy" id="2041385"/>
    <lineage>
        <taxon>Bacteria</taxon>
        <taxon>Pseudomonadati</taxon>
        <taxon>Pseudomonadota</taxon>
        <taxon>Alphaproteobacteria</taxon>
        <taxon>Hyphomicrobiales</taxon>
        <taxon>Rhizobiaceae</taxon>
        <taxon>Rhizobium/Agrobacterium group</taxon>
        <taxon>Rhizobium</taxon>
    </lineage>
</organism>
<dbReference type="PANTHER" id="PTHR37816">
    <property type="entry name" value="YALI0E33011P"/>
    <property type="match status" value="1"/>
</dbReference>
<keyword evidence="2" id="KW-1185">Reference proteome</keyword>
<dbReference type="SUPFAM" id="SSF52540">
    <property type="entry name" value="P-loop containing nucleoside triphosphate hydrolases"/>
    <property type="match status" value="1"/>
</dbReference>
<sequence>MRRLIVTGSNGAGKSYMAAQLAAVRPEVPVISFDAVKLTRNWQQRPKSEIDGELLRIVQMDSWILEGGPSLLPYAVDRADGIICLDPPMGLRAWRLIIRPLRNMGRTRPELPRGNVDWPWKQYRFAIRSLRNQDRFRASISNHLADAGGVRIWHIRDTRDIGSVIAEWRNSAT</sequence>
<dbReference type="KEGG" id="rtu:PR017_18955"/>
<reference evidence="1 2" key="1">
    <citation type="journal article" date="2018" name="Sci. Rep.">
        <title>Rhizobium tumorigenes sp. nov., a novel plant tumorigenic bacterium isolated from cane gall tumors on thornless blackberry.</title>
        <authorList>
            <person name="Kuzmanovi N."/>
            <person name="Smalla K."/>
            <person name="Gronow S."/>
            <person name="PuBawska J."/>
        </authorList>
    </citation>
    <scope>NUCLEOTIDE SEQUENCE [LARGE SCALE GENOMIC DNA]</scope>
    <source>
        <strain evidence="1 2">1078</strain>
    </source>
</reference>
<dbReference type="InterPro" id="IPR052922">
    <property type="entry name" value="Cytidylate_Kinase-2"/>
</dbReference>
<protein>
    <submittedName>
        <fullName evidence="1">DNA topology modulation protein FlaR</fullName>
    </submittedName>
</protein>
<accession>A0AAF1KMR2</accession>
<dbReference type="Proteomes" id="UP000249499">
    <property type="component" value="Plasmid pRt1078"/>
</dbReference>
<dbReference type="PANTHER" id="PTHR37816:SF2">
    <property type="entry name" value="DNA TOPOLOGY MODULATION PROTEIN FLAR-RELATED PROTEIN"/>
    <property type="match status" value="1"/>
</dbReference>
<dbReference type="RefSeq" id="WP_111222315.1">
    <property type="nucleotide sequence ID" value="NZ_CP117256.1"/>
</dbReference>
<evidence type="ECO:0000313" key="2">
    <source>
        <dbReference type="Proteomes" id="UP000249499"/>
    </source>
</evidence>